<proteinExistence type="predicted"/>
<dbReference type="GO" id="GO:0005777">
    <property type="term" value="C:peroxisome"/>
    <property type="evidence" value="ECO:0007669"/>
    <property type="project" value="TreeGrafter"/>
</dbReference>
<name>A0A210R2M2_MIZYE</name>
<evidence type="ECO:0000256" key="2">
    <source>
        <dbReference type="ARBA" id="ARBA00000765"/>
    </source>
</evidence>
<sequence>MAVMRVEYTEDGFAIITMQNGENRLNQMFVDEMNKILDEIERNKDVKAVITTGEGKFYSNGLDLQWMQSQTENVLNVFMKGIKDLQYRLVYFPVPTVALINGHSFAGGAFIAITHDYRVMNSKRGWICWNEIHLKRPLDQEVCNLLRLKIPRMEGIREAVLFAKRIPATRAKELGIVDEAVEPENLLNTAKQIALQALGPSGIDRDMLQTMKKDLYPWIRADTVNAKL</sequence>
<gene>
    <name evidence="4" type="ORF">KP79_PYT14528</name>
</gene>
<accession>A0A210R2M2</accession>
<evidence type="ECO:0000256" key="3">
    <source>
        <dbReference type="ARBA" id="ARBA00023098"/>
    </source>
</evidence>
<dbReference type="CDD" id="cd06558">
    <property type="entry name" value="crotonase-like"/>
    <property type="match status" value="1"/>
</dbReference>
<dbReference type="GO" id="GO:0004165">
    <property type="term" value="F:delta(3)-delta(2)-enoyl-CoA isomerase activity"/>
    <property type="evidence" value="ECO:0007669"/>
    <property type="project" value="UniProtKB-EC"/>
</dbReference>
<dbReference type="AlphaFoldDB" id="A0A210R2M2"/>
<comment type="catalytic activity">
    <reaction evidence="1">
        <text>a (3Z)-enoyl-CoA = a 4-saturated (2E)-enoyl-CoA</text>
        <dbReference type="Rhea" id="RHEA:45900"/>
        <dbReference type="ChEBI" id="CHEBI:85097"/>
        <dbReference type="ChEBI" id="CHEBI:85489"/>
        <dbReference type="EC" id="5.3.3.8"/>
    </reaction>
</comment>
<dbReference type="SUPFAM" id="SSF52096">
    <property type="entry name" value="ClpP/crotonase"/>
    <property type="match status" value="1"/>
</dbReference>
<organism evidence="4 5">
    <name type="scientific">Mizuhopecten yessoensis</name>
    <name type="common">Japanese scallop</name>
    <name type="synonym">Patinopecten yessoensis</name>
    <dbReference type="NCBI Taxonomy" id="6573"/>
    <lineage>
        <taxon>Eukaryota</taxon>
        <taxon>Metazoa</taxon>
        <taxon>Spiralia</taxon>
        <taxon>Lophotrochozoa</taxon>
        <taxon>Mollusca</taxon>
        <taxon>Bivalvia</taxon>
        <taxon>Autobranchia</taxon>
        <taxon>Pteriomorphia</taxon>
        <taxon>Pectinida</taxon>
        <taxon>Pectinoidea</taxon>
        <taxon>Pectinidae</taxon>
        <taxon>Mizuhopecten</taxon>
    </lineage>
</organism>
<dbReference type="InterPro" id="IPR001753">
    <property type="entry name" value="Enoyl-CoA_hydra/iso"/>
</dbReference>
<evidence type="ECO:0000313" key="4">
    <source>
        <dbReference type="EMBL" id="OWF55156.1"/>
    </source>
</evidence>
<protein>
    <submittedName>
        <fullName evidence="4">Glyoxysomal fatty acid beta-oxidation multifunctional protein MFP-a</fullName>
    </submittedName>
</protein>
<dbReference type="OrthoDB" id="1696280at2759"/>
<dbReference type="PANTHER" id="PTHR11941:SF75">
    <property type="entry name" value="ENOYL-COA HYDRATASE_ISOMERASE FAMILY PROTEIN"/>
    <property type="match status" value="1"/>
</dbReference>
<dbReference type="InterPro" id="IPR029045">
    <property type="entry name" value="ClpP/crotonase-like_dom_sf"/>
</dbReference>
<dbReference type="GO" id="GO:0006635">
    <property type="term" value="P:fatty acid beta-oxidation"/>
    <property type="evidence" value="ECO:0007669"/>
    <property type="project" value="TreeGrafter"/>
</dbReference>
<dbReference type="FunFam" id="3.90.226.10:FF:000049">
    <property type="entry name" value="Enoyl-CoA delta isomerase 3"/>
    <property type="match status" value="1"/>
</dbReference>
<comment type="catalytic activity">
    <reaction evidence="2">
        <text>a (3E)-enoyl-CoA = a 4-saturated (2E)-enoyl-CoA</text>
        <dbReference type="Rhea" id="RHEA:45228"/>
        <dbReference type="ChEBI" id="CHEBI:58521"/>
        <dbReference type="ChEBI" id="CHEBI:85097"/>
        <dbReference type="EC" id="5.3.3.8"/>
    </reaction>
</comment>
<dbReference type="STRING" id="6573.A0A210R2M2"/>
<keyword evidence="3" id="KW-0443">Lipid metabolism</keyword>
<dbReference type="Gene3D" id="3.90.226.10">
    <property type="entry name" value="2-enoyl-CoA Hydratase, Chain A, domain 1"/>
    <property type="match status" value="1"/>
</dbReference>
<keyword evidence="5" id="KW-1185">Reference proteome</keyword>
<evidence type="ECO:0000313" key="5">
    <source>
        <dbReference type="Proteomes" id="UP000242188"/>
    </source>
</evidence>
<dbReference type="Proteomes" id="UP000242188">
    <property type="component" value="Unassembled WGS sequence"/>
</dbReference>
<comment type="caution">
    <text evidence="4">The sequence shown here is derived from an EMBL/GenBank/DDBJ whole genome shotgun (WGS) entry which is preliminary data.</text>
</comment>
<dbReference type="EMBL" id="NEDP02000756">
    <property type="protein sequence ID" value="OWF55156.1"/>
    <property type="molecule type" value="Genomic_DNA"/>
</dbReference>
<evidence type="ECO:0000256" key="1">
    <source>
        <dbReference type="ARBA" id="ARBA00000452"/>
    </source>
</evidence>
<dbReference type="Pfam" id="PF00378">
    <property type="entry name" value="ECH_1"/>
    <property type="match status" value="1"/>
</dbReference>
<dbReference type="PANTHER" id="PTHR11941">
    <property type="entry name" value="ENOYL-COA HYDRATASE-RELATED"/>
    <property type="match status" value="1"/>
</dbReference>
<reference evidence="4 5" key="1">
    <citation type="journal article" date="2017" name="Nat. Ecol. Evol.">
        <title>Scallop genome provides insights into evolution of bilaterian karyotype and development.</title>
        <authorList>
            <person name="Wang S."/>
            <person name="Zhang J."/>
            <person name="Jiao W."/>
            <person name="Li J."/>
            <person name="Xun X."/>
            <person name="Sun Y."/>
            <person name="Guo X."/>
            <person name="Huan P."/>
            <person name="Dong B."/>
            <person name="Zhang L."/>
            <person name="Hu X."/>
            <person name="Sun X."/>
            <person name="Wang J."/>
            <person name="Zhao C."/>
            <person name="Wang Y."/>
            <person name="Wang D."/>
            <person name="Huang X."/>
            <person name="Wang R."/>
            <person name="Lv J."/>
            <person name="Li Y."/>
            <person name="Zhang Z."/>
            <person name="Liu B."/>
            <person name="Lu W."/>
            <person name="Hui Y."/>
            <person name="Liang J."/>
            <person name="Zhou Z."/>
            <person name="Hou R."/>
            <person name="Li X."/>
            <person name="Liu Y."/>
            <person name="Li H."/>
            <person name="Ning X."/>
            <person name="Lin Y."/>
            <person name="Zhao L."/>
            <person name="Xing Q."/>
            <person name="Dou J."/>
            <person name="Li Y."/>
            <person name="Mao J."/>
            <person name="Guo H."/>
            <person name="Dou H."/>
            <person name="Li T."/>
            <person name="Mu C."/>
            <person name="Jiang W."/>
            <person name="Fu Q."/>
            <person name="Fu X."/>
            <person name="Miao Y."/>
            <person name="Liu J."/>
            <person name="Yu Q."/>
            <person name="Li R."/>
            <person name="Liao H."/>
            <person name="Li X."/>
            <person name="Kong Y."/>
            <person name="Jiang Z."/>
            <person name="Chourrout D."/>
            <person name="Li R."/>
            <person name="Bao Z."/>
        </authorList>
    </citation>
    <scope>NUCLEOTIDE SEQUENCE [LARGE SCALE GENOMIC DNA]</scope>
    <source>
        <strain evidence="4 5">PY_sf001</strain>
    </source>
</reference>